<protein>
    <submittedName>
        <fullName evidence="2">Glycosyltransferase family 61 protein</fullName>
    </submittedName>
</protein>
<comment type="caution">
    <text evidence="2">The sequence shown here is derived from an EMBL/GenBank/DDBJ whole genome shotgun (WGS) entry which is preliminary data.</text>
</comment>
<feature type="domain" description="Glycosyltransferase 61 catalytic" evidence="1">
    <location>
        <begin position="165"/>
        <end position="378"/>
    </location>
</feature>
<gene>
    <name evidence="2" type="ORF">IV417_03575</name>
</gene>
<proteinExistence type="predicted"/>
<evidence type="ECO:0000259" key="1">
    <source>
        <dbReference type="Pfam" id="PF04577"/>
    </source>
</evidence>
<dbReference type="SUPFAM" id="SSF48452">
    <property type="entry name" value="TPR-like"/>
    <property type="match status" value="1"/>
</dbReference>
<dbReference type="Gene3D" id="1.25.40.10">
    <property type="entry name" value="Tetratricopeptide repeat domain"/>
    <property type="match status" value="1"/>
</dbReference>
<name>A0AAP2CLE6_9RHOB</name>
<reference evidence="2 3" key="1">
    <citation type="journal article" date="2021" name="Arch. Microbiol.">
        <title>Harenicola maris gen. nov., sp. nov. isolated from the Sea of Japan shallow sediments.</title>
        <authorList>
            <person name="Romanenko L.A."/>
            <person name="Kurilenko V.V."/>
            <person name="Chernysheva N.Y."/>
            <person name="Tekutyeva L.A."/>
            <person name="Velansky P.V."/>
            <person name="Svetashev V.I."/>
            <person name="Isaeva M.P."/>
        </authorList>
    </citation>
    <scope>NUCLEOTIDE SEQUENCE [LARGE SCALE GENOMIC DNA]</scope>
    <source>
        <strain evidence="2 3">KMM 3653</strain>
    </source>
</reference>
<dbReference type="Pfam" id="PF04577">
    <property type="entry name" value="Glyco_transf_61"/>
    <property type="match status" value="1"/>
</dbReference>
<sequence>MKRIKYKSSPEAFFFHPGVDPGLSFAQAPDWVWKTRPRGRIFGASVSVYPEIEQKINAHMSSIERLKNFSELVVFNTVPAVAEKVHFVKSAMSVRGKWVLSGAAGTRLRNKYAAEQEGTAPEVDENLADFFDAQQKLGAGFPVADWPEDWRDLPFAIESRNTFNYYHFLTETLCQLCSLDDLPEHRGPILIHYPNSEPRAFALALVDALFPELAARVRFVRAPQKYARVLTVFNFRHAYYQTGPEVIPPVDDLAPSGWMWQGRRALRGSMGLLAQNSIDINLLRLRARALAAVEGGDYDHLPRRFWVGRSEEGARDRRMEGEAALLERLAPLGFQSVQFEDLSPLEQVAIMARAEVMISYHGAGFANMLFAAQTAHVIELGTLQTCVFRWGDFMPHAHASGCTYLSFFADHRAEDPKREPVFRVDGIVPVSLSDSGVDQVAGYVSTLLGDPQIATRETLATTYEVLVKIGHGEQAETLLDAHQDWVAGDATLTRLKSECLINKGALEEALIALEEAYVLDPTRHMLLQRMFWVAHKSGQGEKLLEAMEEYKTRFPQKYAAFRKTLGWYKAQPLP</sequence>
<evidence type="ECO:0000313" key="3">
    <source>
        <dbReference type="Proteomes" id="UP001315686"/>
    </source>
</evidence>
<dbReference type="InterPro" id="IPR049625">
    <property type="entry name" value="Glyco_transf_61_cat"/>
</dbReference>
<evidence type="ECO:0000313" key="2">
    <source>
        <dbReference type="EMBL" id="MBT0956454.1"/>
    </source>
</evidence>
<accession>A0AAP2CLE6</accession>
<dbReference type="Proteomes" id="UP001315686">
    <property type="component" value="Unassembled WGS sequence"/>
</dbReference>
<dbReference type="EMBL" id="JADQAZ010000001">
    <property type="protein sequence ID" value="MBT0956454.1"/>
    <property type="molecule type" value="Genomic_DNA"/>
</dbReference>
<dbReference type="AlphaFoldDB" id="A0AAP2CLE6"/>
<dbReference type="InterPro" id="IPR011990">
    <property type="entry name" value="TPR-like_helical_dom_sf"/>
</dbReference>
<dbReference type="GO" id="GO:0016757">
    <property type="term" value="F:glycosyltransferase activity"/>
    <property type="evidence" value="ECO:0007669"/>
    <property type="project" value="InterPro"/>
</dbReference>
<keyword evidence="3" id="KW-1185">Reference proteome</keyword>
<dbReference type="RefSeq" id="WP_327792656.1">
    <property type="nucleotide sequence ID" value="NZ_JADQAZ010000001.1"/>
</dbReference>
<organism evidence="2 3">
    <name type="scientific">Harenicola maris</name>
    <dbReference type="NCBI Taxonomy" id="2841044"/>
    <lineage>
        <taxon>Bacteria</taxon>
        <taxon>Pseudomonadati</taxon>
        <taxon>Pseudomonadota</taxon>
        <taxon>Alphaproteobacteria</taxon>
        <taxon>Rhodobacterales</taxon>
        <taxon>Paracoccaceae</taxon>
        <taxon>Harenicola</taxon>
    </lineage>
</organism>